<evidence type="ECO:0000256" key="4">
    <source>
        <dbReference type="ARBA" id="ARBA00022741"/>
    </source>
</evidence>
<dbReference type="SUPFAM" id="SSF56112">
    <property type="entry name" value="Protein kinase-like (PK-like)"/>
    <property type="match status" value="1"/>
</dbReference>
<keyword evidence="3" id="KW-0808">Transferase</keyword>
<evidence type="ECO:0000256" key="1">
    <source>
        <dbReference type="ARBA" id="ARBA00012513"/>
    </source>
</evidence>
<feature type="region of interest" description="Disordered" evidence="11">
    <location>
        <begin position="334"/>
        <end position="410"/>
    </location>
</feature>
<dbReference type="Proteomes" id="UP000695022">
    <property type="component" value="Unplaced"/>
</dbReference>
<dbReference type="GeneID" id="106808444"/>
<dbReference type="InterPro" id="IPR051234">
    <property type="entry name" value="TAO_STE20_kinase"/>
</dbReference>
<dbReference type="PANTHER" id="PTHR47167:SF4">
    <property type="entry name" value="SERINE_THREONINE-PROTEIN KINASE TAO"/>
    <property type="match status" value="1"/>
</dbReference>
<dbReference type="PROSITE" id="PS00107">
    <property type="entry name" value="PROTEIN_KINASE_ATP"/>
    <property type="match status" value="1"/>
</dbReference>
<dbReference type="Pfam" id="PF00069">
    <property type="entry name" value="Pkinase"/>
    <property type="match status" value="1"/>
</dbReference>
<feature type="coiled-coil region" evidence="10">
    <location>
        <begin position="436"/>
        <end position="467"/>
    </location>
</feature>
<dbReference type="SMART" id="SM00220">
    <property type="entry name" value="S_TKc"/>
    <property type="match status" value="1"/>
</dbReference>
<reference evidence="14" key="1">
    <citation type="submission" date="2025-08" db="UniProtKB">
        <authorList>
            <consortium name="RefSeq"/>
        </authorList>
    </citation>
    <scope>IDENTIFICATION</scope>
</reference>
<feature type="compositionally biased region" description="Low complexity" evidence="11">
    <location>
        <begin position="347"/>
        <end position="377"/>
    </location>
</feature>
<comment type="catalytic activity">
    <reaction evidence="8">
        <text>L-seryl-[protein] + ATP = O-phospho-L-seryl-[protein] + ADP + H(+)</text>
        <dbReference type="Rhea" id="RHEA:17989"/>
        <dbReference type="Rhea" id="RHEA-COMP:9863"/>
        <dbReference type="Rhea" id="RHEA-COMP:11604"/>
        <dbReference type="ChEBI" id="CHEBI:15378"/>
        <dbReference type="ChEBI" id="CHEBI:29999"/>
        <dbReference type="ChEBI" id="CHEBI:30616"/>
        <dbReference type="ChEBI" id="CHEBI:83421"/>
        <dbReference type="ChEBI" id="CHEBI:456216"/>
        <dbReference type="EC" id="2.7.11.1"/>
    </reaction>
</comment>
<feature type="region of interest" description="Disordered" evidence="11">
    <location>
        <begin position="648"/>
        <end position="672"/>
    </location>
</feature>
<feature type="compositionally biased region" description="Acidic residues" evidence="11">
    <location>
        <begin position="335"/>
        <end position="345"/>
    </location>
</feature>
<proteinExistence type="predicted"/>
<evidence type="ECO:0000256" key="8">
    <source>
        <dbReference type="ARBA" id="ARBA00048679"/>
    </source>
</evidence>
<evidence type="ECO:0000256" key="10">
    <source>
        <dbReference type="SAM" id="Coils"/>
    </source>
</evidence>
<feature type="binding site" evidence="9">
    <location>
        <position position="59"/>
    </location>
    <ligand>
        <name>ATP</name>
        <dbReference type="ChEBI" id="CHEBI:30616"/>
    </ligand>
</feature>
<dbReference type="Gene3D" id="3.30.200.20">
    <property type="entry name" value="Phosphorylase Kinase, domain 1"/>
    <property type="match status" value="1"/>
</dbReference>
<gene>
    <name evidence="14" type="primary">LOC106808444</name>
</gene>
<keyword evidence="6 9" id="KW-0067">ATP-binding</keyword>
<dbReference type="PANTHER" id="PTHR47167">
    <property type="entry name" value="SERINE/THREONINE-PROTEIN KINASE TAO1-LIKE PROTEIN"/>
    <property type="match status" value="1"/>
</dbReference>
<evidence type="ECO:0000259" key="12">
    <source>
        <dbReference type="PROSITE" id="PS50011"/>
    </source>
</evidence>
<keyword evidence="5" id="KW-0418">Kinase</keyword>
<dbReference type="PROSITE" id="PS50011">
    <property type="entry name" value="PROTEIN_KINASE_DOM"/>
    <property type="match status" value="1"/>
</dbReference>
<dbReference type="RefSeq" id="XP_014666653.1">
    <property type="nucleotide sequence ID" value="XM_014811167.1"/>
</dbReference>
<accession>A0ABM1E382</accession>
<evidence type="ECO:0000313" key="13">
    <source>
        <dbReference type="Proteomes" id="UP000695022"/>
    </source>
</evidence>
<evidence type="ECO:0000256" key="3">
    <source>
        <dbReference type="ARBA" id="ARBA00022679"/>
    </source>
</evidence>
<keyword evidence="13" id="KW-1185">Reference proteome</keyword>
<protein>
    <recommendedName>
        <fullName evidence="1">non-specific serine/threonine protein kinase</fullName>
        <ecNumber evidence="1">2.7.11.1</ecNumber>
    </recommendedName>
</protein>
<evidence type="ECO:0000256" key="7">
    <source>
        <dbReference type="ARBA" id="ARBA00047899"/>
    </source>
</evidence>
<dbReference type="Gene3D" id="1.10.510.10">
    <property type="entry name" value="Transferase(Phosphotransferase) domain 1"/>
    <property type="match status" value="1"/>
</dbReference>
<dbReference type="EC" id="2.7.11.1" evidence="1"/>
<keyword evidence="4 9" id="KW-0547">Nucleotide-binding</keyword>
<name>A0ABM1E382_PRICU</name>
<evidence type="ECO:0000256" key="9">
    <source>
        <dbReference type="PROSITE-ProRule" id="PRU10141"/>
    </source>
</evidence>
<evidence type="ECO:0000256" key="2">
    <source>
        <dbReference type="ARBA" id="ARBA00022527"/>
    </source>
</evidence>
<evidence type="ECO:0000256" key="11">
    <source>
        <dbReference type="SAM" id="MobiDB-lite"/>
    </source>
</evidence>
<organism evidence="13 14">
    <name type="scientific">Priapulus caudatus</name>
    <name type="common">Priapulid worm</name>
    <dbReference type="NCBI Taxonomy" id="37621"/>
    <lineage>
        <taxon>Eukaryota</taxon>
        <taxon>Metazoa</taxon>
        <taxon>Ecdysozoa</taxon>
        <taxon>Scalidophora</taxon>
        <taxon>Priapulida</taxon>
        <taxon>Priapulimorpha</taxon>
        <taxon>Priapulimorphida</taxon>
        <taxon>Priapulidae</taxon>
        <taxon>Priapulus</taxon>
    </lineage>
</organism>
<comment type="catalytic activity">
    <reaction evidence="7">
        <text>L-threonyl-[protein] + ATP = O-phospho-L-threonyl-[protein] + ADP + H(+)</text>
        <dbReference type="Rhea" id="RHEA:46608"/>
        <dbReference type="Rhea" id="RHEA-COMP:11060"/>
        <dbReference type="Rhea" id="RHEA-COMP:11605"/>
        <dbReference type="ChEBI" id="CHEBI:15378"/>
        <dbReference type="ChEBI" id="CHEBI:30013"/>
        <dbReference type="ChEBI" id="CHEBI:30616"/>
        <dbReference type="ChEBI" id="CHEBI:61977"/>
        <dbReference type="ChEBI" id="CHEBI:456216"/>
        <dbReference type="EC" id="2.7.11.1"/>
    </reaction>
</comment>
<sequence length="896" mass="104854">MPPPVKPGSTKDPEVASLFIKEDDPEKLFTDMREIGHGSFGAVYYARYINTREVVAVKKMSYQGKNSSEKWLDIVKEVKFVRQVRHKNVVEYKGCYLHPREPQAWLVMEYCIGSASDLLEVHKKPLMEDEIGAICEGALEGLTFLHINDRIHRDIKAGNILLTESGTVKLGDFGSGSMRCPANSFVGTPYWMAPEVILAMEEGQYDGKVDIWSIGITCIELAERKPPYFNMNAMSALYHIAQNDSPNLSPDGNWSDEFREFVQSCLHKQPRDRATAQDLLNSKFLKKLRSIGVLLDLIHRTKAAVRELDNLQYRKIRKILMTDPQDNHELLKEEHEEDSLEDDQMVSDSSKSNSVSSAQSIPSSIVSASSQSSSTNSLPGPGDDTADASMPIGFAGRGRPRPSADGANNFSTIRTTSIITRQQKEYEYENEWRDLMSGYKRMRRQHQKELQSLEDKCEAEMNEHKAKLDSEYKNLMHQFYKDLEKLQMKHQMELEKRIKQNQALEKKLHKQIMCQQDEDIKRFLQCQKREYKIKKDLFKQELNSELPKRERDDRLLHHKGALHQMQTDAEQQKRVDHKKYMNLEVRKFRRRKLLQYHELEQQLLKEDLAKRESQLRQTHTMLLNHHDSTMRLEYRHVQNIHHRREELMKKQHSTERDNQVRYNQHAERELKKKHALETKQHPKSLRAKEFQIRKQFRDAVATQTKQYKAFKSQLLQTTPKDERKAICKKLKEDKMRKLALLAEQYESTIAEMLQTQTVKLDEAQLVEVRVLKEKLSQEMELLLAYQSKVKMQLEAQHQRERRELEERVSTRRALLEQKMGEESLQFNAERSEKIRQLHNRQSREIEAFDLESERLGFRILDLTEPPQEYLQEDDASLSDLCLNRSCSSLSCQCLDV</sequence>
<feature type="domain" description="Protein kinase" evidence="12">
    <location>
        <begin position="29"/>
        <end position="285"/>
    </location>
</feature>
<dbReference type="InterPro" id="IPR011009">
    <property type="entry name" value="Kinase-like_dom_sf"/>
</dbReference>
<keyword evidence="2" id="KW-0723">Serine/threonine-protein kinase</keyword>
<dbReference type="InterPro" id="IPR000719">
    <property type="entry name" value="Prot_kinase_dom"/>
</dbReference>
<evidence type="ECO:0000256" key="5">
    <source>
        <dbReference type="ARBA" id="ARBA00022777"/>
    </source>
</evidence>
<evidence type="ECO:0000256" key="6">
    <source>
        <dbReference type="ARBA" id="ARBA00022840"/>
    </source>
</evidence>
<dbReference type="InterPro" id="IPR017441">
    <property type="entry name" value="Protein_kinase_ATP_BS"/>
</dbReference>
<keyword evidence="10" id="KW-0175">Coiled coil</keyword>
<evidence type="ECO:0000313" key="14">
    <source>
        <dbReference type="RefSeq" id="XP_014666653.1"/>
    </source>
</evidence>